<sequence>MTGQRIPRPIFRVVVNGRDISSLIDNRLESLTVTDNRGFEADQLDLVLHDHDGSLALPPLKAKVAVWLGWQDSGLIDKGLFVVDEIEHSGAPDKLTIRASSADFASGLLMQRERSFHGKTVAEIVATVAKAAKLMPAVSPALAGQVISHIDQTNESDANFLTRLARQFDAVATVKAGRLLFAPLGAGLTASGQLLPAVLIERRSGDSHRYSVANRDNFTGVRAEYQNTKKGKKGEVVAGERDNLKTLRHVYATQKSAERAAKSSWNRIQRGVAEFGITLAIAQPELFPELPATVRGFKAEVDSSAWIITKATHTLADRFSTALEFEFKLDDL</sequence>
<dbReference type="RefSeq" id="WP_084090455.1">
    <property type="nucleotide sequence ID" value="NZ_FWXD01000009.1"/>
</dbReference>
<proteinExistence type="predicted"/>
<dbReference type="Pfam" id="PF05954">
    <property type="entry name" value="Phage_GPD"/>
    <property type="match status" value="1"/>
</dbReference>
<dbReference type="OrthoDB" id="4070623at2"/>
<organism evidence="1 2">
    <name type="scientific">Andreprevotia lacus DSM 23236</name>
    <dbReference type="NCBI Taxonomy" id="1121001"/>
    <lineage>
        <taxon>Bacteria</taxon>
        <taxon>Pseudomonadati</taxon>
        <taxon>Pseudomonadota</taxon>
        <taxon>Betaproteobacteria</taxon>
        <taxon>Neisseriales</taxon>
        <taxon>Chitinibacteraceae</taxon>
        <taxon>Andreprevotia</taxon>
    </lineage>
</organism>
<evidence type="ECO:0000313" key="2">
    <source>
        <dbReference type="Proteomes" id="UP000192761"/>
    </source>
</evidence>
<dbReference type="SUPFAM" id="SSF69279">
    <property type="entry name" value="Phage tail proteins"/>
    <property type="match status" value="1"/>
</dbReference>
<dbReference type="InterPro" id="IPR052726">
    <property type="entry name" value="Phage_Baseplate_Hub"/>
</dbReference>
<evidence type="ECO:0008006" key="3">
    <source>
        <dbReference type="Google" id="ProtNLM"/>
    </source>
</evidence>
<dbReference type="PANTHER" id="PTHR35862:SF3">
    <property type="entry name" value="FELS-2 PROPHAGE PROTEIN"/>
    <property type="match status" value="1"/>
</dbReference>
<dbReference type="EMBL" id="FWXD01000009">
    <property type="protein sequence ID" value="SMC24252.1"/>
    <property type="molecule type" value="Genomic_DNA"/>
</dbReference>
<dbReference type="Proteomes" id="UP000192761">
    <property type="component" value="Unassembled WGS sequence"/>
</dbReference>
<gene>
    <name evidence="1" type="ORF">SAMN02745857_01791</name>
</gene>
<dbReference type="AlphaFoldDB" id="A0A1W1XK95"/>
<evidence type="ECO:0000313" key="1">
    <source>
        <dbReference type="EMBL" id="SMC24252.1"/>
    </source>
</evidence>
<dbReference type="PANTHER" id="PTHR35862">
    <property type="entry name" value="FELS-2 PROPHAGE PROTEIN"/>
    <property type="match status" value="1"/>
</dbReference>
<keyword evidence="2" id="KW-1185">Reference proteome</keyword>
<dbReference type="STRING" id="1121001.SAMN02745857_01791"/>
<protein>
    <recommendedName>
        <fullName evidence="3">Phage protein D</fullName>
    </recommendedName>
</protein>
<reference evidence="1 2" key="1">
    <citation type="submission" date="2017-04" db="EMBL/GenBank/DDBJ databases">
        <authorList>
            <person name="Afonso C.L."/>
            <person name="Miller P.J."/>
            <person name="Scott M.A."/>
            <person name="Spackman E."/>
            <person name="Goraichik I."/>
            <person name="Dimitrov K.M."/>
            <person name="Suarez D.L."/>
            <person name="Swayne D.E."/>
        </authorList>
    </citation>
    <scope>NUCLEOTIDE SEQUENCE [LARGE SCALE GENOMIC DNA]</scope>
    <source>
        <strain evidence="1 2">DSM 23236</strain>
    </source>
</reference>
<accession>A0A1W1XK95</accession>
<name>A0A1W1XK95_9NEIS</name>